<dbReference type="AlphaFoldDB" id="A0A926D795"/>
<dbReference type="GO" id="GO:0045259">
    <property type="term" value="C:proton-transporting ATP synthase complex"/>
    <property type="evidence" value="ECO:0007669"/>
    <property type="project" value="InterPro"/>
</dbReference>
<comment type="caution">
    <text evidence="10">The sequence shown here is derived from an EMBL/GenBank/DDBJ whole genome shotgun (WGS) entry which is preliminary data.</text>
</comment>
<organism evidence="10 11">
    <name type="scientific">Yeguia hominis</name>
    <dbReference type="NCBI Taxonomy" id="2763662"/>
    <lineage>
        <taxon>Bacteria</taxon>
        <taxon>Bacillati</taxon>
        <taxon>Bacillota</taxon>
        <taxon>Clostridia</taxon>
        <taxon>Eubacteriales</taxon>
        <taxon>Yeguiaceae</taxon>
        <taxon>Yeguia</taxon>
    </lineage>
</organism>
<gene>
    <name evidence="10" type="ORF">IAG03_00775</name>
</gene>
<keyword evidence="3 8" id="KW-0812">Transmembrane</keyword>
<dbReference type="EMBL" id="JACRSN010000001">
    <property type="protein sequence ID" value="MBC8532556.1"/>
    <property type="molecule type" value="Genomic_DNA"/>
</dbReference>
<keyword evidence="4 8" id="KW-1133">Transmembrane helix</keyword>
<evidence type="ECO:0000256" key="3">
    <source>
        <dbReference type="ARBA" id="ARBA00022692"/>
    </source>
</evidence>
<evidence type="ECO:0000256" key="7">
    <source>
        <dbReference type="ARBA" id="ARBA00032887"/>
    </source>
</evidence>
<proteinExistence type="inferred from homology"/>
<evidence type="ECO:0000256" key="2">
    <source>
        <dbReference type="ARBA" id="ARBA00006704"/>
    </source>
</evidence>
<evidence type="ECO:0000259" key="9">
    <source>
        <dbReference type="Pfam" id="PF00137"/>
    </source>
</evidence>
<dbReference type="GO" id="GO:0015078">
    <property type="term" value="F:proton transmembrane transporter activity"/>
    <property type="evidence" value="ECO:0007669"/>
    <property type="project" value="InterPro"/>
</dbReference>
<evidence type="ECO:0000256" key="1">
    <source>
        <dbReference type="ARBA" id="ARBA00004141"/>
    </source>
</evidence>
<evidence type="ECO:0000256" key="8">
    <source>
        <dbReference type="SAM" id="Phobius"/>
    </source>
</evidence>
<keyword evidence="11" id="KW-1185">Reference proteome</keyword>
<dbReference type="InterPro" id="IPR035921">
    <property type="entry name" value="F/V-ATP_Csub_sf"/>
</dbReference>
<keyword evidence="5 8" id="KW-0472">Membrane</keyword>
<comment type="subcellular location">
    <subcellularLocation>
        <location evidence="1">Membrane</location>
        <topology evidence="1">Multi-pass membrane protein</topology>
    </subcellularLocation>
</comment>
<comment type="similarity">
    <text evidence="2">Belongs to the ATPase C chain family.</text>
</comment>
<accession>A0A926D795</accession>
<protein>
    <recommendedName>
        <fullName evidence="6">ATP synthase F(0) sector subunit c</fullName>
    </recommendedName>
    <alternativeName>
        <fullName evidence="7">F-type ATPase subunit c</fullName>
    </alternativeName>
</protein>
<dbReference type="Proteomes" id="UP000651482">
    <property type="component" value="Unassembled WGS sequence"/>
</dbReference>
<feature type="domain" description="V-ATPase proteolipid subunit C-like" evidence="9">
    <location>
        <begin position="86"/>
        <end position="145"/>
    </location>
</feature>
<dbReference type="SUPFAM" id="SSF81333">
    <property type="entry name" value="F1F0 ATP synthase subunit C"/>
    <property type="match status" value="1"/>
</dbReference>
<feature type="transmembrane region" description="Helical" evidence="8">
    <location>
        <begin position="86"/>
        <end position="112"/>
    </location>
</feature>
<dbReference type="Gene3D" id="1.20.120.610">
    <property type="entry name" value="lithium bound rotor ring of v- atpase"/>
    <property type="match status" value="1"/>
</dbReference>
<dbReference type="Pfam" id="PF00137">
    <property type="entry name" value="ATP-synt_C"/>
    <property type="match status" value="1"/>
</dbReference>
<dbReference type="RefSeq" id="WP_249317758.1">
    <property type="nucleotide sequence ID" value="NZ_JACRSN010000001.1"/>
</dbReference>
<dbReference type="InterPro" id="IPR000454">
    <property type="entry name" value="ATP_synth_F0_csu"/>
</dbReference>
<dbReference type="GO" id="GO:0033177">
    <property type="term" value="C:proton-transporting two-sector ATPase complex, proton-transporting domain"/>
    <property type="evidence" value="ECO:0007669"/>
    <property type="project" value="InterPro"/>
</dbReference>
<evidence type="ECO:0000256" key="6">
    <source>
        <dbReference type="ARBA" id="ARBA00032200"/>
    </source>
</evidence>
<name>A0A926D795_9FIRM</name>
<feature type="transmembrane region" description="Helical" evidence="8">
    <location>
        <begin position="6"/>
        <end position="24"/>
    </location>
</feature>
<sequence length="149" mass="14806">MNLFSVLLITLPTAFLIASVFLSVRSVRRGTKTKAAFLRQLASFVVVCLVVLAVPFVAQAADTADTAAAAETAATASDMTAGLGMLAAALAVGIAGIGGGIAVAGAAPAAIGATSEDPKAFGKAIIFVALGEGIALYGLLIAILILQKF</sequence>
<feature type="transmembrane region" description="Helical" evidence="8">
    <location>
        <begin position="36"/>
        <end position="58"/>
    </location>
</feature>
<evidence type="ECO:0000256" key="4">
    <source>
        <dbReference type="ARBA" id="ARBA00022989"/>
    </source>
</evidence>
<evidence type="ECO:0000313" key="10">
    <source>
        <dbReference type="EMBL" id="MBC8532556.1"/>
    </source>
</evidence>
<evidence type="ECO:0000256" key="5">
    <source>
        <dbReference type="ARBA" id="ARBA00023136"/>
    </source>
</evidence>
<feature type="transmembrane region" description="Helical" evidence="8">
    <location>
        <begin position="124"/>
        <end position="146"/>
    </location>
</feature>
<dbReference type="PRINTS" id="PR00124">
    <property type="entry name" value="ATPASEC"/>
</dbReference>
<dbReference type="CDD" id="cd18120">
    <property type="entry name" value="ATP-synt_Vo_Ao_c"/>
    <property type="match status" value="1"/>
</dbReference>
<dbReference type="GO" id="GO:0015986">
    <property type="term" value="P:proton motive force-driven ATP synthesis"/>
    <property type="evidence" value="ECO:0007669"/>
    <property type="project" value="InterPro"/>
</dbReference>
<dbReference type="InterPro" id="IPR002379">
    <property type="entry name" value="ATPase_proteolipid_c-like_dom"/>
</dbReference>
<reference evidence="10" key="1">
    <citation type="submission" date="2020-08" db="EMBL/GenBank/DDBJ databases">
        <title>Genome public.</title>
        <authorList>
            <person name="Liu C."/>
            <person name="Sun Q."/>
        </authorList>
    </citation>
    <scope>NUCLEOTIDE SEQUENCE</scope>
    <source>
        <strain evidence="10">NSJ-40</strain>
    </source>
</reference>
<evidence type="ECO:0000313" key="11">
    <source>
        <dbReference type="Proteomes" id="UP000651482"/>
    </source>
</evidence>